<dbReference type="FunFam" id="2.130.10.10:FF:000635">
    <property type="entry name" value="Probable vacuolar protein sorting-associated protein 16 homolog"/>
    <property type="match status" value="1"/>
</dbReference>
<protein>
    <recommendedName>
        <fullName evidence="2">Probable vacuolar protein sorting-associated protein 16 homolog</fullName>
    </recommendedName>
</protein>
<keyword evidence="2" id="KW-0653">Protein transport</keyword>
<dbReference type="InterPro" id="IPR011044">
    <property type="entry name" value="Quino_amine_DH_bsu"/>
</dbReference>
<evidence type="ECO:0000313" key="6">
    <source>
        <dbReference type="Proteomes" id="UP000799640"/>
    </source>
</evidence>
<name>A0A6G1HL21_9PEZI</name>
<dbReference type="InterPro" id="IPR038132">
    <property type="entry name" value="Vps16_C_sf"/>
</dbReference>
<dbReference type="EMBL" id="ML996705">
    <property type="protein sequence ID" value="KAF2396763.1"/>
    <property type="molecule type" value="Genomic_DNA"/>
</dbReference>
<feature type="domain" description="Vps16 C-terminal" evidence="3">
    <location>
        <begin position="501"/>
        <end position="812"/>
    </location>
</feature>
<dbReference type="InterPro" id="IPR016534">
    <property type="entry name" value="VPS16"/>
</dbReference>
<dbReference type="Pfam" id="PF04841">
    <property type="entry name" value="Vps16_N"/>
    <property type="match status" value="1"/>
</dbReference>
<dbReference type="InterPro" id="IPR006925">
    <property type="entry name" value="Vps16_C"/>
</dbReference>
<comment type="function">
    <text evidence="2">Essential for vacuolar protein sorting. Required for vacuole biogenesis, stability and to maintain vacuole morphology.</text>
</comment>
<dbReference type="OrthoDB" id="1792at2759"/>
<proteinExistence type="inferred from homology"/>
<dbReference type="GO" id="GO:0042144">
    <property type="term" value="P:vacuole fusion, non-autophagic"/>
    <property type="evidence" value="ECO:0007669"/>
    <property type="project" value="TreeGrafter"/>
</dbReference>
<dbReference type="AlphaFoldDB" id="A0A6G1HL21"/>
<keyword evidence="2" id="KW-0813">Transport</keyword>
<dbReference type="GO" id="GO:0030897">
    <property type="term" value="C:HOPS complex"/>
    <property type="evidence" value="ECO:0007669"/>
    <property type="project" value="TreeGrafter"/>
</dbReference>
<accession>A0A6G1HL21</accession>
<dbReference type="Proteomes" id="UP000799640">
    <property type="component" value="Unassembled WGS sequence"/>
</dbReference>
<dbReference type="PIRSF" id="PIRSF007949">
    <property type="entry name" value="VPS16"/>
    <property type="match status" value="1"/>
</dbReference>
<evidence type="ECO:0000313" key="5">
    <source>
        <dbReference type="EMBL" id="KAF2396763.1"/>
    </source>
</evidence>
<gene>
    <name evidence="5" type="ORF">EJ06DRAFT_559422</name>
</gene>
<evidence type="ECO:0000259" key="4">
    <source>
        <dbReference type="Pfam" id="PF04841"/>
    </source>
</evidence>
<dbReference type="Gene3D" id="2.130.10.10">
    <property type="entry name" value="YVTN repeat-like/Quinoprotein amine dehydrogenase"/>
    <property type="match status" value="1"/>
</dbReference>
<dbReference type="SUPFAM" id="SSF50969">
    <property type="entry name" value="YVTN repeat-like/Quinoprotein amine dehydrogenase"/>
    <property type="match status" value="1"/>
</dbReference>
<sequence>MSKPTANWAKVGDRFYRRVQLYTDVFDQDLELENHLIAGAPYSGAIAFHRDERKLQAHRGAQALKPSIDIYSCAGKLIRRINWNEGHIRGLGWSEDEKLLVVTVDGTVRVYYDLQSDFVPFSLGHGADEHGVVACRFWGNGFVALLGNNHLVAVTRYDDPRPRLLATPPEEAVVSWTLIPPTDSLSRSVEVLLAIGPTIYVVDATEAEDRGLDKGPFQHISVSPNGRFVALYTGDGKVWVVSSDFQNRLSEYDSKARTVPKDMQWCGNDCVALAWEDEVHLVGPKGSAAKYYYDGWVHLIPDCDGIRLITNEVCEFLQRVPDATEEVFRLGSTSPAAVLLDAVDQLEKKSPKADDDIQLIRQSLDEAVSTCVVAAGHEYSIHWQKQLLKAASFGKSVLDLYNSDDFVDMCETLRVLNAVRFYALGLPLSYDQYLRLTPERLITRLIHRHEYAHALRIASFLRLPQSPIHTHWAQQKVRHSPEPDDGVARLIVAKLAGKPGISFEAIARAAFAEGRAPLATALLDHEPRPGRQVPLLLSMNEPVRALDKAAQSSDPDLIFHVLASLRRSLPLAGFFRALAPRPAAAALLEASARAAGDRDLLKDLYYQDDRRADSASLLLDEALDGTGVVRADKLASASRVLADAKEAAFTRSTIDEIPKLLKAQQALDREFGSDAPEATGGRFAGLSAYDTVLKLVRLGAWKKAQRFSADFRIPERALWWVRLRGLVSRRDWTELEECARLKKSPIGWAPFFDAVLAAGNARVAALFVPKVERVGVSERVDMWVRCGMVGRAAEEAARGKEGELLKSLRGKATGRDLAEVERLIGVLERGGRV</sequence>
<dbReference type="GO" id="GO:0016197">
    <property type="term" value="P:endosomal transport"/>
    <property type="evidence" value="ECO:0007669"/>
    <property type="project" value="TreeGrafter"/>
</dbReference>
<evidence type="ECO:0000256" key="2">
    <source>
        <dbReference type="PIRNR" id="PIRNR007949"/>
    </source>
</evidence>
<dbReference type="PANTHER" id="PTHR12811">
    <property type="entry name" value="VACUOLAR PROTEIN SORTING VPS16"/>
    <property type="match status" value="1"/>
</dbReference>
<dbReference type="GO" id="GO:0006886">
    <property type="term" value="P:intracellular protein transport"/>
    <property type="evidence" value="ECO:0007669"/>
    <property type="project" value="InterPro"/>
</dbReference>
<dbReference type="GO" id="GO:0005768">
    <property type="term" value="C:endosome"/>
    <property type="evidence" value="ECO:0007669"/>
    <property type="project" value="TreeGrafter"/>
</dbReference>
<evidence type="ECO:0000259" key="3">
    <source>
        <dbReference type="Pfam" id="PF04840"/>
    </source>
</evidence>
<keyword evidence="6" id="KW-1185">Reference proteome</keyword>
<comment type="similarity">
    <text evidence="1 2">Belongs to the VPS16 family.</text>
</comment>
<dbReference type="Gene3D" id="1.10.150.780">
    <property type="entry name" value="Vps16, C-terminal region"/>
    <property type="match status" value="1"/>
</dbReference>
<reference evidence="5" key="1">
    <citation type="journal article" date="2020" name="Stud. Mycol.">
        <title>101 Dothideomycetes genomes: a test case for predicting lifestyles and emergence of pathogens.</title>
        <authorList>
            <person name="Haridas S."/>
            <person name="Albert R."/>
            <person name="Binder M."/>
            <person name="Bloem J."/>
            <person name="Labutti K."/>
            <person name="Salamov A."/>
            <person name="Andreopoulos B."/>
            <person name="Baker S."/>
            <person name="Barry K."/>
            <person name="Bills G."/>
            <person name="Bluhm B."/>
            <person name="Cannon C."/>
            <person name="Castanera R."/>
            <person name="Culley D."/>
            <person name="Daum C."/>
            <person name="Ezra D."/>
            <person name="Gonzalez J."/>
            <person name="Henrissat B."/>
            <person name="Kuo A."/>
            <person name="Liang C."/>
            <person name="Lipzen A."/>
            <person name="Lutzoni F."/>
            <person name="Magnuson J."/>
            <person name="Mondo S."/>
            <person name="Nolan M."/>
            <person name="Ohm R."/>
            <person name="Pangilinan J."/>
            <person name="Park H.-J."/>
            <person name="Ramirez L."/>
            <person name="Alfaro M."/>
            <person name="Sun H."/>
            <person name="Tritt A."/>
            <person name="Yoshinaga Y."/>
            <person name="Zwiers L.-H."/>
            <person name="Turgeon B."/>
            <person name="Goodwin S."/>
            <person name="Spatafora J."/>
            <person name="Crous P."/>
            <person name="Grigoriev I."/>
        </authorList>
    </citation>
    <scope>NUCLEOTIDE SEQUENCE</scope>
    <source>
        <strain evidence="5">CBS 262.69</strain>
    </source>
</reference>
<evidence type="ECO:0000256" key="1">
    <source>
        <dbReference type="ARBA" id="ARBA00009250"/>
    </source>
</evidence>
<dbReference type="InterPro" id="IPR006926">
    <property type="entry name" value="Vps16_N"/>
</dbReference>
<organism evidence="5 6">
    <name type="scientific">Trichodelitschia bisporula</name>
    <dbReference type="NCBI Taxonomy" id="703511"/>
    <lineage>
        <taxon>Eukaryota</taxon>
        <taxon>Fungi</taxon>
        <taxon>Dikarya</taxon>
        <taxon>Ascomycota</taxon>
        <taxon>Pezizomycotina</taxon>
        <taxon>Dothideomycetes</taxon>
        <taxon>Dothideomycetes incertae sedis</taxon>
        <taxon>Phaeotrichales</taxon>
        <taxon>Phaeotrichaceae</taxon>
        <taxon>Trichodelitschia</taxon>
    </lineage>
</organism>
<dbReference type="Pfam" id="PF04840">
    <property type="entry name" value="Vps16_C"/>
    <property type="match status" value="1"/>
</dbReference>
<dbReference type="InterPro" id="IPR015943">
    <property type="entry name" value="WD40/YVTN_repeat-like_dom_sf"/>
</dbReference>
<dbReference type="GO" id="GO:0003779">
    <property type="term" value="F:actin binding"/>
    <property type="evidence" value="ECO:0007669"/>
    <property type="project" value="TreeGrafter"/>
</dbReference>
<dbReference type="PANTHER" id="PTHR12811:SF0">
    <property type="entry name" value="VACUOLAR PROTEIN SORTING-ASSOCIATED PROTEIN 16 HOMOLOG"/>
    <property type="match status" value="1"/>
</dbReference>
<feature type="domain" description="Vps16 N-terminal" evidence="4">
    <location>
        <begin position="4"/>
        <end position="408"/>
    </location>
</feature>